<comment type="subcellular location">
    <subcellularLocation>
        <location evidence="4">Rough endoplasmic reticulum membrane</location>
        <topology evidence="4">Single-pass type I membrane protein</topology>
    </subcellularLocation>
</comment>
<feature type="region of interest" description="Disordered" evidence="8">
    <location>
        <begin position="444"/>
        <end position="515"/>
    </location>
</feature>
<keyword evidence="9" id="KW-0732">Signal</keyword>
<comment type="similarity">
    <text evidence="5">Belongs to the CCDC47 family.</text>
</comment>
<dbReference type="GO" id="GO:0005509">
    <property type="term" value="F:calcium ion binding"/>
    <property type="evidence" value="ECO:0007669"/>
    <property type="project" value="InterPro"/>
</dbReference>
<keyword evidence="2" id="KW-1133">Transmembrane helix</keyword>
<feature type="chain" id="PRO_5012754563" description="PAT complex subunit CCDC47" evidence="9">
    <location>
        <begin position="28"/>
        <end position="515"/>
    </location>
</feature>
<proteinExistence type="inferred from homology"/>
<dbReference type="PANTHER" id="PTHR12883:SF0">
    <property type="entry name" value="PAT COMPLEX SUBUNIT CCDC47"/>
    <property type="match status" value="1"/>
</dbReference>
<evidence type="ECO:0000256" key="2">
    <source>
        <dbReference type="ARBA" id="ARBA00022989"/>
    </source>
</evidence>
<evidence type="ECO:0000313" key="10">
    <source>
        <dbReference type="EMBL" id="OQV25343.1"/>
    </source>
</evidence>
<evidence type="ECO:0000256" key="1">
    <source>
        <dbReference type="ARBA" id="ARBA00022692"/>
    </source>
</evidence>
<evidence type="ECO:0000256" key="5">
    <source>
        <dbReference type="ARBA" id="ARBA00034746"/>
    </source>
</evidence>
<feature type="compositionally biased region" description="Basic and acidic residues" evidence="8">
    <location>
        <begin position="465"/>
        <end position="498"/>
    </location>
</feature>
<dbReference type="EMBL" id="MTYJ01000003">
    <property type="protein sequence ID" value="OQV25343.1"/>
    <property type="molecule type" value="Genomic_DNA"/>
</dbReference>
<feature type="signal peptide" evidence="9">
    <location>
        <begin position="1"/>
        <end position="27"/>
    </location>
</feature>
<dbReference type="Pfam" id="PF07946">
    <property type="entry name" value="CCDC47"/>
    <property type="match status" value="1"/>
</dbReference>
<evidence type="ECO:0000256" key="9">
    <source>
        <dbReference type="SAM" id="SignalP"/>
    </source>
</evidence>
<dbReference type="AlphaFoldDB" id="A0A1W0XCY1"/>
<dbReference type="GO" id="GO:0032469">
    <property type="term" value="P:endoplasmic reticulum calcium ion homeostasis"/>
    <property type="evidence" value="ECO:0007669"/>
    <property type="project" value="InterPro"/>
</dbReference>
<reference evidence="11" key="1">
    <citation type="submission" date="2017-01" db="EMBL/GenBank/DDBJ databases">
        <title>Comparative genomics of anhydrobiosis in the tardigrade Hypsibius dujardini.</title>
        <authorList>
            <person name="Yoshida Y."/>
            <person name="Koutsovoulos G."/>
            <person name="Laetsch D."/>
            <person name="Stevens L."/>
            <person name="Kumar S."/>
            <person name="Horikawa D."/>
            <person name="Ishino K."/>
            <person name="Komine S."/>
            <person name="Tomita M."/>
            <person name="Blaxter M."/>
            <person name="Arakawa K."/>
        </authorList>
    </citation>
    <scope>NUCLEOTIDE SEQUENCE [LARGE SCALE GENOMIC DNA]</scope>
    <source>
        <strain evidence="11">Z151</strain>
    </source>
</reference>
<organism evidence="10 11">
    <name type="scientific">Hypsibius exemplaris</name>
    <name type="common">Freshwater tardigrade</name>
    <dbReference type="NCBI Taxonomy" id="2072580"/>
    <lineage>
        <taxon>Eukaryota</taxon>
        <taxon>Metazoa</taxon>
        <taxon>Ecdysozoa</taxon>
        <taxon>Tardigrada</taxon>
        <taxon>Eutardigrada</taxon>
        <taxon>Parachela</taxon>
        <taxon>Hypsibioidea</taxon>
        <taxon>Hypsibiidae</taxon>
        <taxon>Hypsibius</taxon>
    </lineage>
</organism>
<evidence type="ECO:0000256" key="4">
    <source>
        <dbReference type="ARBA" id="ARBA00034697"/>
    </source>
</evidence>
<evidence type="ECO:0000313" key="11">
    <source>
        <dbReference type="Proteomes" id="UP000192578"/>
    </source>
</evidence>
<evidence type="ECO:0000256" key="6">
    <source>
        <dbReference type="ARBA" id="ARBA00034875"/>
    </source>
</evidence>
<feature type="region of interest" description="Disordered" evidence="8">
    <location>
        <begin position="29"/>
        <end position="97"/>
    </location>
</feature>
<dbReference type="PANTHER" id="PTHR12883">
    <property type="entry name" value="ADIPOCYTE-SPECIFIC PROTEIN 4-RELATED"/>
    <property type="match status" value="1"/>
</dbReference>
<evidence type="ECO:0000256" key="3">
    <source>
        <dbReference type="ARBA" id="ARBA00023136"/>
    </source>
</evidence>
<gene>
    <name evidence="10" type="ORF">BV898_01022</name>
</gene>
<keyword evidence="11" id="KW-1185">Reference proteome</keyword>
<name>A0A1W0XCY1_HYPEX</name>
<feature type="compositionally biased region" description="Basic residues" evidence="8">
    <location>
        <begin position="499"/>
        <end position="515"/>
    </location>
</feature>
<evidence type="ECO:0000256" key="7">
    <source>
        <dbReference type="ARBA" id="ARBA00034902"/>
    </source>
</evidence>
<accession>A0A1W0XCY1</accession>
<dbReference type="InterPro" id="IPR012879">
    <property type="entry name" value="CCDC47"/>
</dbReference>
<dbReference type="GO" id="GO:0030867">
    <property type="term" value="C:rough endoplasmic reticulum membrane"/>
    <property type="evidence" value="ECO:0007669"/>
    <property type="project" value="UniProtKB-SubCell"/>
</dbReference>
<keyword evidence="3" id="KW-0472">Membrane</keyword>
<dbReference type="Proteomes" id="UP000192578">
    <property type="component" value="Unassembled WGS sequence"/>
</dbReference>
<sequence length="515" mass="58843">MFIATHSTTHFVLVVILFCAGLHAAVGQSEDESGENAGTVNDFAEFDEDEFMNEPPKKQPSPAPSSNAPPRSDEDTFVAKEAPAGGSAQEEASQDDFEDISVEEADDEDASVELDTDQYDPLEFEGFEEDRPPAGAGRNPPKQQELKIAEVPIVLGRSWEHYFVEYLLIGCLLLYLVWYATGKTTNSKLVQAWLDVHLDLLKAHFSLVGDEGTSKELPTETDESEGGEKALKFIKEADHVYTLWCSGRQYVEGLVVTLKLKKRQDLINSIWRMFRPCPDQMCIRVYMEKEEMDTFVLCLGKKAATSRLSKEMAELGLFCPDRKSGDRFGLPSSMNVLAELGESVAAILDQKVLSVLDKYENEVDYLFFSDQYLPKVDETQKDKQLKRPEPAKILQFCFNLPKDVGSPNDAMERMHPLLLLSLYLVDKVHRYRLSREAKLKAEKNRQSVQEEFLKSTHAQRQEAAQLRREEKRREEKKRIQEEEDPDRQRKLEERDYRKEMKKRGPKVKAVKVKSM</sequence>
<comment type="caution">
    <text evidence="10">The sequence shown here is derived from an EMBL/GenBank/DDBJ whole genome shotgun (WGS) entry which is preliminary data.</text>
</comment>
<protein>
    <recommendedName>
        <fullName evidence="6">PAT complex subunit CCDC47</fullName>
    </recommendedName>
    <alternativeName>
        <fullName evidence="7">Coiled-coil domain-containing protein 47</fullName>
    </alternativeName>
</protein>
<keyword evidence="1" id="KW-0812">Transmembrane</keyword>
<evidence type="ECO:0000256" key="8">
    <source>
        <dbReference type="SAM" id="MobiDB-lite"/>
    </source>
</evidence>
<dbReference type="OrthoDB" id="10039147at2759"/>